<dbReference type="EMBL" id="JAIWYP010000007">
    <property type="protein sequence ID" value="KAH3797507.1"/>
    <property type="molecule type" value="Genomic_DNA"/>
</dbReference>
<sequence length="64" mass="7462">MREYLGKEDVAEGEQPISGHHSTKRGIRELCVNYNDINHICHHIIVIKRIILSRLKSKAMKRQP</sequence>
<accession>A0A9D4FKH9</accession>
<keyword evidence="4" id="KW-1185">Reference proteome</keyword>
<reference evidence="2" key="1">
    <citation type="journal article" date="2019" name="bioRxiv">
        <title>The Genome of the Zebra Mussel, Dreissena polymorpha: A Resource for Invasive Species Research.</title>
        <authorList>
            <person name="McCartney M.A."/>
            <person name="Auch B."/>
            <person name="Kono T."/>
            <person name="Mallez S."/>
            <person name="Zhang Y."/>
            <person name="Obille A."/>
            <person name="Becker A."/>
            <person name="Abrahante J.E."/>
            <person name="Garbe J."/>
            <person name="Badalamenti J.P."/>
            <person name="Herman A."/>
            <person name="Mangelson H."/>
            <person name="Liachko I."/>
            <person name="Sullivan S."/>
            <person name="Sone E.D."/>
            <person name="Koren S."/>
            <person name="Silverstein K.A.T."/>
            <person name="Beckman K.B."/>
            <person name="Gohl D.M."/>
        </authorList>
    </citation>
    <scope>NUCLEOTIDE SEQUENCE</scope>
    <source>
        <strain evidence="2">Duluth1</strain>
        <tissue evidence="2">Whole animal</tissue>
    </source>
</reference>
<evidence type="ECO:0000313" key="3">
    <source>
        <dbReference type="EMBL" id="KAH3895788.1"/>
    </source>
</evidence>
<reference evidence="2" key="2">
    <citation type="submission" date="2020-11" db="EMBL/GenBank/DDBJ databases">
        <authorList>
            <person name="McCartney M.A."/>
            <person name="Auch B."/>
            <person name="Kono T."/>
            <person name="Mallez S."/>
            <person name="Becker A."/>
            <person name="Gohl D.M."/>
            <person name="Silverstein K.A.T."/>
            <person name="Koren S."/>
            <person name="Bechman K.B."/>
            <person name="Herman A."/>
            <person name="Abrahante J.E."/>
            <person name="Garbe J."/>
        </authorList>
    </citation>
    <scope>NUCLEOTIDE SEQUENCE</scope>
    <source>
        <strain evidence="2">Duluth1</strain>
        <tissue evidence="2">Whole animal</tissue>
    </source>
</reference>
<comment type="caution">
    <text evidence="2">The sequence shown here is derived from an EMBL/GenBank/DDBJ whole genome shotgun (WGS) entry which is preliminary data.</text>
</comment>
<evidence type="ECO:0000313" key="2">
    <source>
        <dbReference type="EMBL" id="KAH3797507.1"/>
    </source>
</evidence>
<feature type="compositionally biased region" description="Basic and acidic residues" evidence="1">
    <location>
        <begin position="1"/>
        <end position="10"/>
    </location>
</feature>
<dbReference type="EMBL" id="JAIWYP010000001">
    <property type="protein sequence ID" value="KAH3895788.1"/>
    <property type="molecule type" value="Genomic_DNA"/>
</dbReference>
<evidence type="ECO:0000313" key="4">
    <source>
        <dbReference type="Proteomes" id="UP000828390"/>
    </source>
</evidence>
<proteinExistence type="predicted"/>
<feature type="region of interest" description="Disordered" evidence="1">
    <location>
        <begin position="1"/>
        <end position="22"/>
    </location>
</feature>
<dbReference type="AlphaFoldDB" id="A0A9D4FKH9"/>
<gene>
    <name evidence="3" type="ORF">DPMN_019954</name>
    <name evidence="2" type="ORF">DPMN_151088</name>
</gene>
<name>A0A9D4FKH9_DREPO</name>
<dbReference type="Proteomes" id="UP000828390">
    <property type="component" value="Unassembled WGS sequence"/>
</dbReference>
<protein>
    <submittedName>
        <fullName evidence="2">Uncharacterized protein</fullName>
    </submittedName>
</protein>
<organism evidence="2 4">
    <name type="scientific">Dreissena polymorpha</name>
    <name type="common">Zebra mussel</name>
    <name type="synonym">Mytilus polymorpha</name>
    <dbReference type="NCBI Taxonomy" id="45954"/>
    <lineage>
        <taxon>Eukaryota</taxon>
        <taxon>Metazoa</taxon>
        <taxon>Spiralia</taxon>
        <taxon>Lophotrochozoa</taxon>
        <taxon>Mollusca</taxon>
        <taxon>Bivalvia</taxon>
        <taxon>Autobranchia</taxon>
        <taxon>Heteroconchia</taxon>
        <taxon>Euheterodonta</taxon>
        <taxon>Imparidentia</taxon>
        <taxon>Neoheterodontei</taxon>
        <taxon>Myida</taxon>
        <taxon>Dreissenoidea</taxon>
        <taxon>Dreissenidae</taxon>
        <taxon>Dreissena</taxon>
    </lineage>
</organism>
<evidence type="ECO:0000256" key="1">
    <source>
        <dbReference type="SAM" id="MobiDB-lite"/>
    </source>
</evidence>